<evidence type="ECO:0000256" key="2">
    <source>
        <dbReference type="ARBA" id="ARBA00022695"/>
    </source>
</evidence>
<reference evidence="8" key="1">
    <citation type="submission" date="2023-06" db="EMBL/GenBank/DDBJ databases">
        <title>Reference genome for the Northern bat (Eptesicus nilssonii), a most northern bat species.</title>
        <authorList>
            <person name="Laine V.N."/>
            <person name="Pulliainen A.T."/>
            <person name="Lilley T.M."/>
        </authorList>
    </citation>
    <scope>NUCLEOTIDE SEQUENCE</scope>
    <source>
        <strain evidence="8">BLF_Eptnil</strain>
        <tissue evidence="8">Kidney</tissue>
    </source>
</reference>
<dbReference type="PANTHER" id="PTHR33064:SF29">
    <property type="entry name" value="PEPTIDASE A2 DOMAIN-CONTAINING PROTEIN-RELATED"/>
    <property type="match status" value="1"/>
</dbReference>
<gene>
    <name evidence="8" type="ORF">QTO34_019822</name>
</gene>
<dbReference type="GO" id="GO:0004519">
    <property type="term" value="F:endonuclease activity"/>
    <property type="evidence" value="ECO:0007669"/>
    <property type="project" value="UniProtKB-KW"/>
</dbReference>
<evidence type="ECO:0000256" key="3">
    <source>
        <dbReference type="ARBA" id="ARBA00022722"/>
    </source>
</evidence>
<keyword evidence="4" id="KW-0255">Endonuclease</keyword>
<evidence type="ECO:0000313" key="9">
    <source>
        <dbReference type="Proteomes" id="UP001177744"/>
    </source>
</evidence>
<keyword evidence="9" id="KW-1185">Reference proteome</keyword>
<evidence type="ECO:0000256" key="6">
    <source>
        <dbReference type="ARBA" id="ARBA00022918"/>
    </source>
</evidence>
<comment type="caution">
    <text evidence="8">The sequence shown here is derived from an EMBL/GenBank/DDBJ whole genome shotgun (WGS) entry which is preliminary data.</text>
</comment>
<dbReference type="EMBL" id="JAULJE010000009">
    <property type="protein sequence ID" value="KAK1339148.1"/>
    <property type="molecule type" value="Genomic_DNA"/>
</dbReference>
<dbReference type="Gene3D" id="3.30.70.270">
    <property type="match status" value="1"/>
</dbReference>
<dbReference type="PANTHER" id="PTHR33064">
    <property type="entry name" value="POL PROTEIN"/>
    <property type="match status" value="1"/>
</dbReference>
<dbReference type="InterPro" id="IPR043128">
    <property type="entry name" value="Rev_trsase/Diguanyl_cyclase"/>
</dbReference>
<dbReference type="InterPro" id="IPR051320">
    <property type="entry name" value="Viral_Replic_Matur_Polypro"/>
</dbReference>
<dbReference type="InterPro" id="IPR041373">
    <property type="entry name" value="RT_RNaseH"/>
</dbReference>
<dbReference type="Pfam" id="PF17917">
    <property type="entry name" value="RT_RNaseH"/>
    <property type="match status" value="1"/>
</dbReference>
<evidence type="ECO:0000256" key="4">
    <source>
        <dbReference type="ARBA" id="ARBA00022759"/>
    </source>
</evidence>
<dbReference type="GO" id="GO:0016787">
    <property type="term" value="F:hydrolase activity"/>
    <property type="evidence" value="ECO:0007669"/>
    <property type="project" value="UniProtKB-KW"/>
</dbReference>
<keyword evidence="3" id="KW-0540">Nuclease</keyword>
<feature type="domain" description="Reverse transcriptase RNase H-like" evidence="7">
    <location>
        <begin position="181"/>
        <end position="273"/>
    </location>
</feature>
<evidence type="ECO:0000313" key="8">
    <source>
        <dbReference type="EMBL" id="KAK1339148.1"/>
    </source>
</evidence>
<keyword evidence="5" id="KW-0378">Hydrolase</keyword>
<proteinExistence type="predicted"/>
<dbReference type="SUPFAM" id="SSF56672">
    <property type="entry name" value="DNA/RNA polymerases"/>
    <property type="match status" value="1"/>
</dbReference>
<dbReference type="AlphaFoldDB" id="A0AA40LPC2"/>
<accession>A0AA40LPC2</accession>
<evidence type="ECO:0000256" key="1">
    <source>
        <dbReference type="ARBA" id="ARBA00022679"/>
    </source>
</evidence>
<dbReference type="Proteomes" id="UP001177744">
    <property type="component" value="Unassembled WGS sequence"/>
</dbReference>
<organism evidence="8 9">
    <name type="scientific">Cnephaeus nilssonii</name>
    <name type="common">Northern bat</name>
    <name type="synonym">Eptesicus nilssonii</name>
    <dbReference type="NCBI Taxonomy" id="3371016"/>
    <lineage>
        <taxon>Eukaryota</taxon>
        <taxon>Metazoa</taxon>
        <taxon>Chordata</taxon>
        <taxon>Craniata</taxon>
        <taxon>Vertebrata</taxon>
        <taxon>Euteleostomi</taxon>
        <taxon>Mammalia</taxon>
        <taxon>Eutheria</taxon>
        <taxon>Laurasiatheria</taxon>
        <taxon>Chiroptera</taxon>
        <taxon>Yangochiroptera</taxon>
        <taxon>Vespertilionidae</taxon>
        <taxon>Cnephaeus</taxon>
    </lineage>
</organism>
<dbReference type="InterPro" id="IPR043502">
    <property type="entry name" value="DNA/RNA_pol_sf"/>
</dbReference>
<keyword evidence="2" id="KW-0548">Nucleotidyltransferase</keyword>
<keyword evidence="6" id="KW-0695">RNA-directed DNA polymerase</keyword>
<keyword evidence="1" id="KW-0808">Transferase</keyword>
<evidence type="ECO:0000259" key="7">
    <source>
        <dbReference type="Pfam" id="PF17917"/>
    </source>
</evidence>
<dbReference type="Gene3D" id="3.10.20.370">
    <property type="match status" value="1"/>
</dbReference>
<sequence>MGKPNYRGQGAVHLDQTATRFKNSPTLFSGALASDLSKFPGQDLGCVLLQYDLLLASSTRAQCWEGTRALLRLLTETGYWLSKKKAQICQKEVKETRLGTERKQAVCAIPVPSTQQQIPEFLGAAGFCPILIPGFSDLAKPLYEALRGEEKAPIDWCPKQEKAFVTIKAKPTEAQALGIPDNSRVALGVLTQEVGPWQRPVAYISRQIDPVASGWPPCLRVLAAMALLVKEVDKLILGQNLNVKVPHAIITLMEASGQHWLTHARVTQYQGLLCENLRVQLEAVRTLNPGEKTRWWHR</sequence>
<protein>
    <recommendedName>
        <fullName evidence="7">Reverse transcriptase RNase H-like domain-containing protein</fullName>
    </recommendedName>
</protein>
<name>A0AA40LPC2_CNENI</name>
<dbReference type="GO" id="GO:0003964">
    <property type="term" value="F:RNA-directed DNA polymerase activity"/>
    <property type="evidence" value="ECO:0007669"/>
    <property type="project" value="UniProtKB-KW"/>
</dbReference>
<evidence type="ECO:0000256" key="5">
    <source>
        <dbReference type="ARBA" id="ARBA00022801"/>
    </source>
</evidence>